<evidence type="ECO:0008006" key="4">
    <source>
        <dbReference type="Google" id="ProtNLM"/>
    </source>
</evidence>
<dbReference type="Proteomes" id="UP000604046">
    <property type="component" value="Unassembled WGS sequence"/>
</dbReference>
<keyword evidence="1" id="KW-0732">Signal</keyword>
<feature type="chain" id="PRO_5032757858" description="SAM domain-containing protein" evidence="1">
    <location>
        <begin position="33"/>
        <end position="385"/>
    </location>
</feature>
<protein>
    <recommendedName>
        <fullName evidence="4">SAM domain-containing protein</fullName>
    </recommendedName>
</protein>
<gene>
    <name evidence="2" type="ORF">SNAT2548_LOCUS16510</name>
</gene>
<reference evidence="2" key="1">
    <citation type="submission" date="2021-02" db="EMBL/GenBank/DDBJ databases">
        <authorList>
            <person name="Dougan E. K."/>
            <person name="Rhodes N."/>
            <person name="Thang M."/>
            <person name="Chan C."/>
        </authorList>
    </citation>
    <scope>NUCLEOTIDE SEQUENCE</scope>
</reference>
<evidence type="ECO:0000313" key="3">
    <source>
        <dbReference type="Proteomes" id="UP000604046"/>
    </source>
</evidence>
<name>A0A812P2A6_9DINO</name>
<dbReference type="OrthoDB" id="448169at2759"/>
<evidence type="ECO:0000256" key="1">
    <source>
        <dbReference type="SAM" id="SignalP"/>
    </source>
</evidence>
<comment type="caution">
    <text evidence="2">The sequence shown here is derived from an EMBL/GenBank/DDBJ whole genome shotgun (WGS) entry which is preliminary data.</text>
</comment>
<dbReference type="AlphaFoldDB" id="A0A812P2A6"/>
<evidence type="ECO:0000313" key="2">
    <source>
        <dbReference type="EMBL" id="CAE7314531.1"/>
    </source>
</evidence>
<dbReference type="EMBL" id="CAJNDS010002082">
    <property type="protein sequence ID" value="CAE7314531.1"/>
    <property type="molecule type" value="Genomic_DNA"/>
</dbReference>
<proteinExistence type="predicted"/>
<sequence length="385" mass="41953">MSRPPATSRKVGRALVLLALFLVCLPEPKTSALNSVTSVPEQLQASNADGAGFAWSGGRAVSKVGSSGNMGTELAGRMQGQGEKGLSFRRGVVLTAFPSLLPECVHVLSRGLCNLVKTKIRISPCWEATSEKDQDEVEEAKGSFDQADWLDKTAEEIRWFGTEEVGYWIRAVLEEASYDNDEDEEVVQEITNTLKVESVKGRALLLLTSDDMKDMKIPVGPRKVLENRIAAVSKATAKAGFFWVVGGHALSPPDGNLAGSPRSAVSRACCEHFREQEGLSEQWALGCPEFAALRAVWAVQLLLLPLLAALPRGRRAFSCGPTVCFLGSCSPLSKDPLVVKLHCVGLQQFGEREGLSEQRALGCFRFMQIWLPFVFCRCFRTGCQS</sequence>
<keyword evidence="3" id="KW-1185">Reference proteome</keyword>
<organism evidence="2 3">
    <name type="scientific">Symbiodinium natans</name>
    <dbReference type="NCBI Taxonomy" id="878477"/>
    <lineage>
        <taxon>Eukaryota</taxon>
        <taxon>Sar</taxon>
        <taxon>Alveolata</taxon>
        <taxon>Dinophyceae</taxon>
        <taxon>Suessiales</taxon>
        <taxon>Symbiodiniaceae</taxon>
        <taxon>Symbiodinium</taxon>
    </lineage>
</organism>
<feature type="signal peptide" evidence="1">
    <location>
        <begin position="1"/>
        <end position="32"/>
    </location>
</feature>
<dbReference type="Gene3D" id="1.10.150.50">
    <property type="entry name" value="Transcription Factor, Ets-1"/>
    <property type="match status" value="1"/>
</dbReference>
<dbReference type="InterPro" id="IPR013761">
    <property type="entry name" value="SAM/pointed_sf"/>
</dbReference>
<accession>A0A812P2A6</accession>